<evidence type="ECO:0000256" key="1">
    <source>
        <dbReference type="SAM" id="SignalP"/>
    </source>
</evidence>
<accession>A0A2H3CB29</accession>
<organism evidence="2 3">
    <name type="scientific">Armillaria gallica</name>
    <name type="common">Bulbous honey fungus</name>
    <name type="synonym">Armillaria bulbosa</name>
    <dbReference type="NCBI Taxonomy" id="47427"/>
    <lineage>
        <taxon>Eukaryota</taxon>
        <taxon>Fungi</taxon>
        <taxon>Dikarya</taxon>
        <taxon>Basidiomycota</taxon>
        <taxon>Agaricomycotina</taxon>
        <taxon>Agaricomycetes</taxon>
        <taxon>Agaricomycetidae</taxon>
        <taxon>Agaricales</taxon>
        <taxon>Marasmiineae</taxon>
        <taxon>Physalacriaceae</taxon>
        <taxon>Armillaria</taxon>
    </lineage>
</organism>
<evidence type="ECO:0008006" key="4">
    <source>
        <dbReference type="Google" id="ProtNLM"/>
    </source>
</evidence>
<dbReference type="OrthoDB" id="10625333at2759"/>
<protein>
    <recommendedName>
        <fullName evidence="4">Secreted protein</fullName>
    </recommendedName>
</protein>
<feature type="signal peptide" evidence="1">
    <location>
        <begin position="1"/>
        <end position="27"/>
    </location>
</feature>
<keyword evidence="1" id="KW-0732">Signal</keyword>
<dbReference type="AlphaFoldDB" id="A0A2H3CB29"/>
<evidence type="ECO:0000313" key="3">
    <source>
        <dbReference type="Proteomes" id="UP000217790"/>
    </source>
</evidence>
<dbReference type="InParanoid" id="A0A2H3CB29"/>
<evidence type="ECO:0000313" key="2">
    <source>
        <dbReference type="EMBL" id="PBK80285.1"/>
    </source>
</evidence>
<feature type="chain" id="PRO_5013910702" description="Secreted protein" evidence="1">
    <location>
        <begin position="28"/>
        <end position="71"/>
    </location>
</feature>
<name>A0A2H3CB29_ARMGA</name>
<dbReference type="Proteomes" id="UP000217790">
    <property type="component" value="Unassembled WGS sequence"/>
</dbReference>
<gene>
    <name evidence="2" type="ORF">ARMGADRAFT_80847</name>
</gene>
<dbReference type="EMBL" id="KZ293749">
    <property type="protein sequence ID" value="PBK80285.1"/>
    <property type="molecule type" value="Genomic_DNA"/>
</dbReference>
<reference evidence="3" key="1">
    <citation type="journal article" date="2017" name="Nat. Ecol. Evol.">
        <title>Genome expansion and lineage-specific genetic innovations in the forest pathogenic fungi Armillaria.</title>
        <authorList>
            <person name="Sipos G."/>
            <person name="Prasanna A.N."/>
            <person name="Walter M.C."/>
            <person name="O'Connor E."/>
            <person name="Balint B."/>
            <person name="Krizsan K."/>
            <person name="Kiss B."/>
            <person name="Hess J."/>
            <person name="Varga T."/>
            <person name="Slot J."/>
            <person name="Riley R."/>
            <person name="Boka B."/>
            <person name="Rigling D."/>
            <person name="Barry K."/>
            <person name="Lee J."/>
            <person name="Mihaltcheva S."/>
            <person name="LaButti K."/>
            <person name="Lipzen A."/>
            <person name="Waldron R."/>
            <person name="Moloney N.M."/>
            <person name="Sperisen C."/>
            <person name="Kredics L."/>
            <person name="Vagvoelgyi C."/>
            <person name="Patrignani A."/>
            <person name="Fitzpatrick D."/>
            <person name="Nagy I."/>
            <person name="Doyle S."/>
            <person name="Anderson J.B."/>
            <person name="Grigoriev I.V."/>
            <person name="Gueldener U."/>
            <person name="Muensterkoetter M."/>
            <person name="Nagy L.G."/>
        </authorList>
    </citation>
    <scope>NUCLEOTIDE SEQUENCE [LARGE SCALE GENOMIC DNA]</scope>
    <source>
        <strain evidence="3">Ar21-2</strain>
    </source>
</reference>
<keyword evidence="3" id="KW-1185">Reference proteome</keyword>
<proteinExistence type="predicted"/>
<sequence length="71" mass="7659">MWSMKASETSIARFHYLFLLAGPCVNSTSPTSVGPDKSGANERCTYELGIDPATCPFFSSAEGSPRVEEKP</sequence>